<reference evidence="1" key="2">
    <citation type="journal article" date="2015" name="Fish Shellfish Immunol.">
        <title>Early steps in the European eel (Anguilla anguilla)-Vibrio vulnificus interaction in the gills: Role of the RtxA13 toxin.</title>
        <authorList>
            <person name="Callol A."/>
            <person name="Pajuelo D."/>
            <person name="Ebbesson L."/>
            <person name="Teles M."/>
            <person name="MacKenzie S."/>
            <person name="Amaro C."/>
        </authorList>
    </citation>
    <scope>NUCLEOTIDE SEQUENCE</scope>
</reference>
<evidence type="ECO:0000313" key="1">
    <source>
        <dbReference type="EMBL" id="JAH72834.1"/>
    </source>
</evidence>
<organism evidence="1">
    <name type="scientific">Anguilla anguilla</name>
    <name type="common">European freshwater eel</name>
    <name type="synonym">Muraena anguilla</name>
    <dbReference type="NCBI Taxonomy" id="7936"/>
    <lineage>
        <taxon>Eukaryota</taxon>
        <taxon>Metazoa</taxon>
        <taxon>Chordata</taxon>
        <taxon>Craniata</taxon>
        <taxon>Vertebrata</taxon>
        <taxon>Euteleostomi</taxon>
        <taxon>Actinopterygii</taxon>
        <taxon>Neopterygii</taxon>
        <taxon>Teleostei</taxon>
        <taxon>Anguilliformes</taxon>
        <taxon>Anguillidae</taxon>
        <taxon>Anguilla</taxon>
    </lineage>
</organism>
<protein>
    <submittedName>
        <fullName evidence="1">Uncharacterized protein</fullName>
    </submittedName>
</protein>
<proteinExistence type="predicted"/>
<name>A0A0E9V3Z5_ANGAN</name>
<dbReference type="PROSITE" id="PS51257">
    <property type="entry name" value="PROKAR_LIPOPROTEIN"/>
    <property type="match status" value="1"/>
</dbReference>
<sequence length="25" mass="2864">MTNRTQSTFFILLSCYALKIANQCP</sequence>
<accession>A0A0E9V3Z5</accession>
<dbReference type="AlphaFoldDB" id="A0A0E9V3Z5"/>
<dbReference type="EMBL" id="GBXM01035743">
    <property type="protein sequence ID" value="JAH72834.1"/>
    <property type="molecule type" value="Transcribed_RNA"/>
</dbReference>
<reference evidence="1" key="1">
    <citation type="submission" date="2014-11" db="EMBL/GenBank/DDBJ databases">
        <authorList>
            <person name="Amaro Gonzalez C."/>
        </authorList>
    </citation>
    <scope>NUCLEOTIDE SEQUENCE</scope>
</reference>